<dbReference type="SUPFAM" id="SSF47188">
    <property type="entry name" value="Hemerythrin-like"/>
    <property type="match status" value="1"/>
</dbReference>
<dbReference type="Pfam" id="PF01814">
    <property type="entry name" value="Hemerythrin"/>
    <property type="match status" value="1"/>
</dbReference>
<comment type="similarity">
    <text evidence="1">Belongs to the hemerythrin family.</text>
</comment>
<evidence type="ECO:0000256" key="2">
    <source>
        <dbReference type="ARBA" id="ARBA00022723"/>
    </source>
</evidence>
<accession>A0A679IB74</accession>
<evidence type="ECO:0000256" key="1">
    <source>
        <dbReference type="ARBA" id="ARBA00010587"/>
    </source>
</evidence>
<reference evidence="5" key="1">
    <citation type="submission" date="2020-01" db="EMBL/GenBank/DDBJ databases">
        <title>Phosphoaccumulans saitamaens gen. nov., sp. nov., a polyphosphate accumulating bacterium isolated from surface river water.</title>
        <authorList>
            <person name="Watanabe K."/>
            <person name="Suda W."/>
        </authorList>
    </citation>
    <scope>NUCLEOTIDE SEQUENCE [LARGE SCALE GENOMIC DNA]</scope>
    <source>
        <strain evidence="5">ICHIAU1</strain>
    </source>
</reference>
<dbReference type="InterPro" id="IPR012827">
    <property type="entry name" value="Hemerythrin_metal-bd"/>
</dbReference>
<dbReference type="InterPro" id="IPR050669">
    <property type="entry name" value="Hemerythrin"/>
</dbReference>
<name>A0A679IB74_9RHOO</name>
<sequence>MTSTATTPGVATAPKQIPWQDEWTLNHSQMDETHHEFIAEINHMLAVPDDEMLAAVDQFIDHTVAHFEQERVWMENTNFPPKGCHIGEHDRVLAIVQQVRQMVAGGDYAIGRRLAEELVPWFNQHAQTMDAALAYVLIEGPDAEGAPKSHDGCAC</sequence>
<keyword evidence="5" id="KW-1185">Reference proteome</keyword>
<dbReference type="GO" id="GO:0046872">
    <property type="term" value="F:metal ion binding"/>
    <property type="evidence" value="ECO:0007669"/>
    <property type="project" value="UniProtKB-KW"/>
</dbReference>
<dbReference type="PANTHER" id="PTHR37164">
    <property type="entry name" value="BACTERIOHEMERYTHRIN"/>
    <property type="match status" value="1"/>
</dbReference>
<dbReference type="NCBIfam" id="TIGR02481">
    <property type="entry name" value="hemeryth_dom"/>
    <property type="match status" value="1"/>
</dbReference>
<dbReference type="CDD" id="cd12107">
    <property type="entry name" value="Hemerythrin"/>
    <property type="match status" value="1"/>
</dbReference>
<dbReference type="Proteomes" id="UP000463961">
    <property type="component" value="Chromosome"/>
</dbReference>
<keyword evidence="2" id="KW-0479">Metal-binding</keyword>
<dbReference type="InterPro" id="IPR035938">
    <property type="entry name" value="Hemerythrin-like_sf"/>
</dbReference>
<dbReference type="OrthoDB" id="5296936at2"/>
<evidence type="ECO:0000256" key="3">
    <source>
        <dbReference type="ARBA" id="ARBA00023004"/>
    </source>
</evidence>
<dbReference type="Gene3D" id="1.20.120.50">
    <property type="entry name" value="Hemerythrin-like"/>
    <property type="match status" value="1"/>
</dbReference>
<evidence type="ECO:0000313" key="5">
    <source>
        <dbReference type="Proteomes" id="UP000463961"/>
    </source>
</evidence>
<proteinExistence type="inferred from homology"/>
<dbReference type="EMBL" id="AP022345">
    <property type="protein sequence ID" value="BBU67963.1"/>
    <property type="molecule type" value="Genomic_DNA"/>
</dbReference>
<keyword evidence="3" id="KW-0408">Iron</keyword>
<gene>
    <name evidence="4" type="ORF">ICHIAU1_02460</name>
</gene>
<dbReference type="AlphaFoldDB" id="A0A679IB74"/>
<evidence type="ECO:0000313" key="4">
    <source>
        <dbReference type="EMBL" id="BBU67963.1"/>
    </source>
</evidence>
<protein>
    <submittedName>
        <fullName evidence="4">Uncharacterized protein</fullName>
    </submittedName>
</protein>
<dbReference type="PANTHER" id="PTHR37164:SF1">
    <property type="entry name" value="BACTERIOHEMERYTHRIN"/>
    <property type="match status" value="1"/>
</dbReference>
<dbReference type="InterPro" id="IPR012312">
    <property type="entry name" value="Hemerythrin-like"/>
</dbReference>
<organism evidence="4 5">
    <name type="scientific">Fluviibacter phosphoraccumulans</name>
    <dbReference type="NCBI Taxonomy" id="1751046"/>
    <lineage>
        <taxon>Bacteria</taxon>
        <taxon>Pseudomonadati</taxon>
        <taxon>Pseudomonadota</taxon>
        <taxon>Betaproteobacteria</taxon>
        <taxon>Rhodocyclales</taxon>
        <taxon>Fluviibacteraceae</taxon>
        <taxon>Fluviibacter</taxon>
    </lineage>
</organism>
<dbReference type="RefSeq" id="WP_162049083.1">
    <property type="nucleotide sequence ID" value="NZ_AP019011.1"/>
</dbReference>